<organism evidence="2 3">
    <name type="scientific">Tectimicrobiota bacterium</name>
    <dbReference type="NCBI Taxonomy" id="2528274"/>
    <lineage>
        <taxon>Bacteria</taxon>
        <taxon>Pseudomonadati</taxon>
        <taxon>Nitrospinota/Tectimicrobiota group</taxon>
        <taxon>Candidatus Tectimicrobiota</taxon>
    </lineage>
</organism>
<protein>
    <submittedName>
        <fullName evidence="2">Uncharacterized protein</fullName>
    </submittedName>
</protein>
<accession>A0A938B358</accession>
<feature type="region of interest" description="Disordered" evidence="1">
    <location>
        <begin position="91"/>
        <end position="114"/>
    </location>
</feature>
<name>A0A938B358_UNCTE</name>
<reference evidence="2" key="1">
    <citation type="submission" date="2019-03" db="EMBL/GenBank/DDBJ databases">
        <title>Lake Tanganyika Metagenome-Assembled Genomes (MAGs).</title>
        <authorList>
            <person name="Tran P."/>
        </authorList>
    </citation>
    <scope>NUCLEOTIDE SEQUENCE</scope>
    <source>
        <strain evidence="2">K_DeepCast_65m_m2_066</strain>
    </source>
</reference>
<dbReference type="AlphaFoldDB" id="A0A938B358"/>
<dbReference type="Proteomes" id="UP000712673">
    <property type="component" value="Unassembled WGS sequence"/>
</dbReference>
<evidence type="ECO:0000313" key="3">
    <source>
        <dbReference type="Proteomes" id="UP000712673"/>
    </source>
</evidence>
<evidence type="ECO:0000256" key="1">
    <source>
        <dbReference type="SAM" id="MobiDB-lite"/>
    </source>
</evidence>
<dbReference type="EMBL" id="VGLS01000144">
    <property type="protein sequence ID" value="MBM3223440.1"/>
    <property type="molecule type" value="Genomic_DNA"/>
</dbReference>
<gene>
    <name evidence="2" type="ORF">FJZ47_06540</name>
</gene>
<sequence>MILENYVPLTGDDWYQRRRQDTEGEFFRQVAAQAGRGKVHENSDGGATRQGVYLFTADGTLLGHTIATRSVERTYQVLQRGLRQWHTLPKDKRQPGAVHVEAPGTHDRRYTRTPPANGLIVHVHARILDKDAHGRWRKGSCDVLGGDQASHDRLWLTEAEWRSLIPPDPKVDTSAQVPAAVLDRMTRYHLVDNTRGEPAMWKPEEVRTRELTLTVTEVTPERVRLQLVGAALMATHSDLAQAERGFDARLEGIIEYDVARQTMSRFDLVAVGHPWGESKLSPRARAGRQPFGVAFELATGDTPANRVPPQGARNMAAYLGTAR</sequence>
<proteinExistence type="predicted"/>
<comment type="caution">
    <text evidence="2">The sequence shown here is derived from an EMBL/GenBank/DDBJ whole genome shotgun (WGS) entry which is preliminary data.</text>
</comment>
<evidence type="ECO:0000313" key="2">
    <source>
        <dbReference type="EMBL" id="MBM3223440.1"/>
    </source>
</evidence>